<keyword evidence="4" id="KW-0413">Isomerase</keyword>
<dbReference type="SUPFAM" id="SSF55120">
    <property type="entry name" value="Pseudouridine synthase"/>
    <property type="match status" value="1"/>
</dbReference>
<dbReference type="Proteomes" id="UP000028828">
    <property type="component" value="Unassembled WGS sequence"/>
</dbReference>
<reference evidence="7 8" key="1">
    <citation type="submission" date="2014-03" db="EMBL/GenBank/DDBJ databases">
        <authorList>
            <person name="Sibley D."/>
            <person name="Venepally P."/>
            <person name="Karamycheva S."/>
            <person name="Hadjithomas M."/>
            <person name="Khan A."/>
            <person name="Brunk B."/>
            <person name="Roos D."/>
            <person name="Caler E."/>
            <person name="Lorenzi H."/>
        </authorList>
    </citation>
    <scope>NUCLEOTIDE SEQUENCE [LARGE SCALE GENOMIC DNA]</scope>
    <source>
        <strain evidence="8">p89</strain>
    </source>
</reference>
<dbReference type="PANTHER" id="PTHR21600:SF81">
    <property type="entry name" value="21S RRNA PSEUDOURIDINE(2819) SYNTHASE"/>
    <property type="match status" value="1"/>
</dbReference>
<comment type="subcellular location">
    <subcellularLocation>
        <location evidence="1">Mitochondrion</location>
    </subcellularLocation>
</comment>
<dbReference type="CDD" id="cd02869">
    <property type="entry name" value="PseudoU_synth_RluA_like"/>
    <property type="match status" value="1"/>
</dbReference>
<evidence type="ECO:0000256" key="4">
    <source>
        <dbReference type="ARBA" id="ARBA00023235"/>
    </source>
</evidence>
<feature type="region of interest" description="Disordered" evidence="5">
    <location>
        <begin position="509"/>
        <end position="551"/>
    </location>
</feature>
<dbReference type="InterPro" id="IPR050188">
    <property type="entry name" value="RluA_PseudoU_synthase"/>
</dbReference>
<dbReference type="InterPro" id="IPR020103">
    <property type="entry name" value="PsdUridine_synth_cat_dom_sf"/>
</dbReference>
<feature type="region of interest" description="Disordered" evidence="5">
    <location>
        <begin position="753"/>
        <end position="777"/>
    </location>
</feature>
<dbReference type="Pfam" id="PF00849">
    <property type="entry name" value="PseudoU_synth_2"/>
    <property type="match status" value="1"/>
</dbReference>
<feature type="compositionally biased region" description="Basic and acidic residues" evidence="5">
    <location>
        <begin position="535"/>
        <end position="551"/>
    </location>
</feature>
<feature type="compositionally biased region" description="Low complexity" evidence="5">
    <location>
        <begin position="715"/>
        <end position="724"/>
    </location>
</feature>
<name>A0A086JHB2_TOXGO</name>
<evidence type="ECO:0000256" key="2">
    <source>
        <dbReference type="ARBA" id="ARBA00010876"/>
    </source>
</evidence>
<sequence length="777" mass="86031">MQRIVSQKVERVLRESRSSLVPCRFAPGVCTPEPWLAGDPGWNVEARAFSSKIQCLDSCVGRPARRSLFSRSRKSSCLPSSFLRLRLSPRSSLFPRFASLQSVREARPFPGSRRKSPDCRRSPLVASSVQSTNEGEDAAREKDRDTPAAAASRRPDGRSEDGAEQNVDARLQAEKEVLEEIAASRRLCCKCVEAGQAGLRVDAFARLHIVGSWPAAAHLLKKKELFVVPRNASFAEHVKLLRKQRDRPRVSKDARVNAGDFVYFPRGADSLLHAKEISRPSAGLDLRERLLFKDTDFLAVDKPFGLPTRVRRSHDPRASSQRDTTGSSVYSLLHQLRFSMDETPKLLHRLGKEVTGVLLLGRTKQTAQVAVDRLRGGTFGVLTFFALLHGRPPGGRREGVIRIPLAENEAGVMVPTAVQRGGSVSVTRWKLLKVASPQTRDVKGDAEQSHACGFSLVELEIRHQQCRHQARAHCLYGLSCPIVGDRVYGPLTSRWRQLASTGAASFTSEDRVSAAAGTARPSVRSDAGDASAHAATDEETRSRVAAKSEEKRRLAEARATLGVTAPSMLHLHSRAISFETFAGRPVRIQAPLPPHMRQAASRLGWEFFVEQLDANLSPLTADMGIDEETDTEATRHSTAGPLHARGWHARKTQVDRHRGNAGQDSSVWDALGAPDARLQTRSGERGEEFEEGDTEEESEEDAWKELGDSDDEWCSPDSESSVSSEGRRMKREAFVEKQEKNWVARFLEERAQKGERNCRTAARRPAPLPPVVTKLHR</sequence>
<evidence type="ECO:0000259" key="6">
    <source>
        <dbReference type="Pfam" id="PF00849"/>
    </source>
</evidence>
<evidence type="ECO:0000256" key="5">
    <source>
        <dbReference type="SAM" id="MobiDB-lite"/>
    </source>
</evidence>
<proteinExistence type="inferred from homology"/>
<protein>
    <submittedName>
        <fullName evidence="7">RNA pseudouridine synthase superfamily protein</fullName>
    </submittedName>
</protein>
<evidence type="ECO:0000313" key="7">
    <source>
        <dbReference type="EMBL" id="KFG31530.1"/>
    </source>
</evidence>
<dbReference type="AlphaFoldDB" id="A0A086JHB2"/>
<dbReference type="InterPro" id="IPR006145">
    <property type="entry name" value="PsdUridine_synth_RsuA/RluA"/>
</dbReference>
<evidence type="ECO:0000313" key="8">
    <source>
        <dbReference type="Proteomes" id="UP000028828"/>
    </source>
</evidence>
<dbReference type="OrthoDB" id="330924at2759"/>
<organism evidence="7 8">
    <name type="scientific">Toxoplasma gondii p89</name>
    <dbReference type="NCBI Taxonomy" id="943119"/>
    <lineage>
        <taxon>Eukaryota</taxon>
        <taxon>Sar</taxon>
        <taxon>Alveolata</taxon>
        <taxon>Apicomplexa</taxon>
        <taxon>Conoidasida</taxon>
        <taxon>Coccidia</taxon>
        <taxon>Eucoccidiorida</taxon>
        <taxon>Eimeriorina</taxon>
        <taxon>Sarcocystidae</taxon>
        <taxon>Toxoplasma</taxon>
    </lineage>
</organism>
<dbReference type="GO" id="GO:0000455">
    <property type="term" value="P:enzyme-directed rRNA pseudouridine synthesis"/>
    <property type="evidence" value="ECO:0007669"/>
    <property type="project" value="TreeGrafter"/>
</dbReference>
<dbReference type="GO" id="GO:0005739">
    <property type="term" value="C:mitochondrion"/>
    <property type="evidence" value="ECO:0007669"/>
    <property type="project" value="UniProtKB-SubCell"/>
</dbReference>
<dbReference type="Gene3D" id="3.30.2350.10">
    <property type="entry name" value="Pseudouridine synthase"/>
    <property type="match status" value="1"/>
</dbReference>
<gene>
    <name evidence="7" type="ORF">TGP89_216760</name>
</gene>
<feature type="domain" description="Pseudouridine synthase RsuA/RluA-like" evidence="6">
    <location>
        <begin position="297"/>
        <end position="474"/>
    </location>
</feature>
<dbReference type="PANTHER" id="PTHR21600">
    <property type="entry name" value="MITOCHONDRIAL RNA PSEUDOURIDINE SYNTHASE"/>
    <property type="match status" value="1"/>
</dbReference>
<dbReference type="PROSITE" id="PS01129">
    <property type="entry name" value="PSI_RLU"/>
    <property type="match status" value="1"/>
</dbReference>
<feature type="compositionally biased region" description="Basic and acidic residues" evidence="5">
    <location>
        <begin position="137"/>
        <end position="146"/>
    </location>
</feature>
<feature type="compositionally biased region" description="Basic and acidic residues" evidence="5">
    <location>
        <begin position="725"/>
        <end position="734"/>
    </location>
</feature>
<accession>A0A086JHB2</accession>
<comment type="similarity">
    <text evidence="2">Belongs to the pseudouridine synthase RluA family.</text>
</comment>
<dbReference type="VEuPathDB" id="ToxoDB:TGP89_216760"/>
<dbReference type="EMBL" id="AEYI02001944">
    <property type="protein sequence ID" value="KFG31530.1"/>
    <property type="molecule type" value="Genomic_DNA"/>
</dbReference>
<dbReference type="InterPro" id="IPR006224">
    <property type="entry name" value="PsdUridine_synth_RluA-like_CS"/>
</dbReference>
<feature type="region of interest" description="Disordered" evidence="5">
    <location>
        <begin position="635"/>
        <end position="734"/>
    </location>
</feature>
<feature type="compositionally biased region" description="Acidic residues" evidence="5">
    <location>
        <begin position="687"/>
        <end position="700"/>
    </location>
</feature>
<evidence type="ECO:0000256" key="3">
    <source>
        <dbReference type="ARBA" id="ARBA00023128"/>
    </source>
</evidence>
<dbReference type="GO" id="GO:0009982">
    <property type="term" value="F:pseudouridine synthase activity"/>
    <property type="evidence" value="ECO:0007669"/>
    <property type="project" value="InterPro"/>
</dbReference>
<evidence type="ECO:0000256" key="1">
    <source>
        <dbReference type="ARBA" id="ARBA00004173"/>
    </source>
</evidence>
<comment type="caution">
    <text evidence="7">The sequence shown here is derived from an EMBL/GenBank/DDBJ whole genome shotgun (WGS) entry which is preliminary data.</text>
</comment>
<dbReference type="GO" id="GO:0003723">
    <property type="term" value="F:RNA binding"/>
    <property type="evidence" value="ECO:0007669"/>
    <property type="project" value="InterPro"/>
</dbReference>
<feature type="region of interest" description="Disordered" evidence="5">
    <location>
        <begin position="107"/>
        <end position="167"/>
    </location>
</feature>
<keyword evidence="3" id="KW-0496">Mitochondrion</keyword>